<feature type="region of interest" description="Disordered" evidence="5">
    <location>
        <begin position="690"/>
        <end position="714"/>
    </location>
</feature>
<feature type="compositionally biased region" description="Basic and acidic residues" evidence="5">
    <location>
        <begin position="494"/>
        <end position="505"/>
    </location>
</feature>
<comment type="subcellular location">
    <subcellularLocation>
        <location evidence="1">Golgi apparatus</location>
    </subcellularLocation>
</comment>
<feature type="compositionally biased region" description="Low complexity" evidence="5">
    <location>
        <begin position="445"/>
        <end position="466"/>
    </location>
</feature>
<keyword evidence="8" id="KW-1185">Reference proteome</keyword>
<dbReference type="KEGG" id="pti:PHATR_43803"/>
<evidence type="ECO:0000256" key="1">
    <source>
        <dbReference type="ARBA" id="ARBA00004555"/>
    </source>
</evidence>
<keyword evidence="3 4" id="KW-0175">Coiled coil</keyword>
<evidence type="ECO:0000256" key="2">
    <source>
        <dbReference type="ARBA" id="ARBA00023034"/>
    </source>
</evidence>
<accession>B5Y4C9</accession>
<dbReference type="EMBL" id="CP001142">
    <property type="protein sequence ID" value="ACI65461.1"/>
    <property type="molecule type" value="Genomic_DNA"/>
</dbReference>
<dbReference type="OrthoDB" id="71227at2759"/>
<feature type="compositionally biased region" description="Polar residues" evidence="5">
    <location>
        <begin position="392"/>
        <end position="405"/>
    </location>
</feature>
<dbReference type="GO" id="GO:0005794">
    <property type="term" value="C:Golgi apparatus"/>
    <property type="evidence" value="ECO:0007669"/>
    <property type="project" value="UniProtKB-SubCell"/>
</dbReference>
<dbReference type="STRING" id="556484.B5Y4C9"/>
<evidence type="ECO:0000256" key="5">
    <source>
        <dbReference type="SAM" id="MobiDB-lite"/>
    </source>
</evidence>
<evidence type="ECO:0000313" key="7">
    <source>
        <dbReference type="EMBL" id="ACI65461.1"/>
    </source>
</evidence>
<feature type="compositionally biased region" description="Polar residues" evidence="5">
    <location>
        <begin position="227"/>
        <end position="252"/>
    </location>
</feature>
<feature type="compositionally biased region" description="Low complexity" evidence="5">
    <location>
        <begin position="363"/>
        <end position="374"/>
    </location>
</feature>
<dbReference type="PaxDb" id="2850-Phatr43803"/>
<dbReference type="InterPro" id="IPR019459">
    <property type="entry name" value="GRAB"/>
</dbReference>
<reference evidence="7 8" key="1">
    <citation type="journal article" date="2008" name="Nature">
        <title>The Phaeodactylum genome reveals the evolutionary history of diatom genomes.</title>
        <authorList>
            <person name="Bowler C."/>
            <person name="Allen A.E."/>
            <person name="Badger J.H."/>
            <person name="Grimwood J."/>
            <person name="Jabbari K."/>
            <person name="Kuo A."/>
            <person name="Maheswari U."/>
            <person name="Martens C."/>
            <person name="Maumus F."/>
            <person name="Otillar R.P."/>
            <person name="Rayko E."/>
            <person name="Salamov A."/>
            <person name="Vandepoele K."/>
            <person name="Beszteri B."/>
            <person name="Gruber A."/>
            <person name="Heijde M."/>
            <person name="Katinka M."/>
            <person name="Mock T."/>
            <person name="Valentin K."/>
            <person name="Verret F."/>
            <person name="Berges J.A."/>
            <person name="Brownlee C."/>
            <person name="Cadoret J.P."/>
            <person name="Chiovitti A."/>
            <person name="Choi C.J."/>
            <person name="Coesel S."/>
            <person name="De Martino A."/>
            <person name="Detter J.C."/>
            <person name="Durkin C."/>
            <person name="Falciatore A."/>
            <person name="Fournet J."/>
            <person name="Haruta M."/>
            <person name="Huysman M.J."/>
            <person name="Jenkins B.D."/>
            <person name="Jiroutova K."/>
            <person name="Jorgensen R.E."/>
            <person name="Joubert Y."/>
            <person name="Kaplan A."/>
            <person name="Kroger N."/>
            <person name="Kroth P.G."/>
            <person name="La Roche J."/>
            <person name="Lindquist E."/>
            <person name="Lommer M."/>
            <person name="Martin-Jezequel V."/>
            <person name="Lopez P.J."/>
            <person name="Lucas S."/>
            <person name="Mangogna M."/>
            <person name="McGinnis K."/>
            <person name="Medlin L.K."/>
            <person name="Montsant A."/>
            <person name="Oudot-Le Secq M.P."/>
            <person name="Napoli C."/>
            <person name="Obornik M."/>
            <person name="Parker M.S."/>
            <person name="Petit J.L."/>
            <person name="Porcel B.M."/>
            <person name="Poulsen N."/>
            <person name="Robison M."/>
            <person name="Rychlewski L."/>
            <person name="Rynearson T.A."/>
            <person name="Schmutz J."/>
            <person name="Shapiro H."/>
            <person name="Siaut M."/>
            <person name="Stanley M."/>
            <person name="Sussman M.R."/>
            <person name="Taylor A.R."/>
            <person name="Vardi A."/>
            <person name="von Dassow P."/>
            <person name="Vyverman W."/>
            <person name="Willis A."/>
            <person name="Wyrwicz L.S."/>
            <person name="Rokhsar D.S."/>
            <person name="Weissenbach J."/>
            <person name="Armbrust E.V."/>
            <person name="Green B.R."/>
            <person name="Van de Peer Y."/>
            <person name="Grigoriev I.V."/>
        </authorList>
    </citation>
    <scope>NUCLEOTIDE SEQUENCE [LARGE SCALE GENOMIC DNA]</scope>
    <source>
        <strain evidence="7 8">CCAP 1055/1</strain>
    </source>
</reference>
<dbReference type="Proteomes" id="UP000000759">
    <property type="component" value="Chromosome 3"/>
</dbReference>
<evidence type="ECO:0000256" key="4">
    <source>
        <dbReference type="SAM" id="Coils"/>
    </source>
</evidence>
<protein>
    <recommendedName>
        <fullName evidence="6">GRIP domain-containing protein</fullName>
    </recommendedName>
</protein>
<dbReference type="Pfam" id="PF10375">
    <property type="entry name" value="GRAB"/>
    <property type="match status" value="1"/>
</dbReference>
<feature type="region of interest" description="Disordered" evidence="5">
    <location>
        <begin position="227"/>
        <end position="322"/>
    </location>
</feature>
<dbReference type="RefSeq" id="XP_002185991.1">
    <property type="nucleotide sequence ID" value="XM_002185955.1"/>
</dbReference>
<feature type="region of interest" description="Disordered" evidence="5">
    <location>
        <begin position="422"/>
        <end position="466"/>
    </location>
</feature>
<evidence type="ECO:0000313" key="8">
    <source>
        <dbReference type="Proteomes" id="UP000000759"/>
    </source>
</evidence>
<feature type="compositionally biased region" description="Acidic residues" evidence="5">
    <location>
        <begin position="105"/>
        <end position="133"/>
    </location>
</feature>
<feature type="domain" description="GRIP" evidence="6">
    <location>
        <begin position="982"/>
        <end position="1032"/>
    </location>
</feature>
<dbReference type="PANTHER" id="PTHR18921:SF2">
    <property type="entry name" value="THYROID RECEPTOR-INTERACTING PROTEIN 11"/>
    <property type="match status" value="1"/>
</dbReference>
<dbReference type="GO" id="GO:0007030">
    <property type="term" value="P:Golgi organization"/>
    <property type="evidence" value="ECO:0007669"/>
    <property type="project" value="TreeGrafter"/>
</dbReference>
<sequence>MPREIRPYLTRVADSPEICLRLRKKVQTAEEKCKGRASLRLRWGMMATRNDAMVEKPSVGVSGCRETNPDIVENMGLSKEARARRPHVPVARFCNKRPPSHAPPLEEDEDIDSQDEEYYLEEEDEDGDEDYLSDGEQHPEEPRPALGFAGLLSRALDSQQRQHEQQETDEECSEELDDTERTDGELYDLEIVPQTLPDAAVEATPTSATTHHDSHNISHAALENTPAHTSETLDASDNGSARSLTGRATETPSPVRPFRPLERERGSVTPVSERSRTRSRGNSTASLSNAPDSVQDGSEHGQHSLDNNSLRSIPEFTAAPPSGTLHASVTSVASTSYTHQTSSSTVVDPLLGSTTSILPDDNSSSSRLENSTSSHQRRRAQRQPPPDVVPSATFNRPPSTNNPTGPETAFAHAAFQNCHPTEATSTRQKLTGHLPRANGAVQPLSNSSRPRPKSRNGSNSSNNGSGHIRLAAIPILEDSDETPTTALTHNPSDANDKPPRSPRQRMREHVVVIGKDADKSDVSNTGDTGDNEIKSLVVEHERELAKQVSSSGEGNSRLLESLNASVEASKHTVSTQDGKDQHQIDVLEHRCRVLEQSLKQAEDRVIILQQDARQRFEQDENKQQSQMMAFSEKEARLLQAAAEDHEHEMRQLRHAQELQVQSLQHSFAEEREAADKARQQLHQLLEDANARADEAERESYETKQYQEKSRTQQEQQEVRALRRAEDKLVQALAQLDERDESIRTLKTSLAEMKSAADEQQHASQEAEEELEELHEENENMRHHVSTMESEMKVLREKVANLQSDADSLSHVKMELRMLQEDRDRDRAKNESVAINAESSTAQLETERDAAKAEARDLKQQLVAGLADLEVVRADYDRVILSNSNLQNALESFQNEREAERSIMEDQRRAQEDATAAAHAAALDAIRQVHEARIHEIQHTADSAVQKSIQQVRELEVKLEQYRIDNVQMRRSLDEAIIRLQSNQEDVIDRSLMKNILLDWLSKTQSKEKRQVLEVMASVLHFSDEEKEKVHITDQAGRFGRVVETFTAPLPPPKADMQKLEGDNVRDKWVNFLLAETED</sequence>
<feature type="region of interest" description="Disordered" evidence="5">
    <location>
        <begin position="752"/>
        <end position="771"/>
    </location>
</feature>
<reference evidence="8" key="2">
    <citation type="submission" date="2008-08" db="EMBL/GenBank/DDBJ databases">
        <authorList>
            <consortium name="Diatom Consortium"/>
            <person name="Grigoriev I."/>
            <person name="Grimwood J."/>
            <person name="Kuo A."/>
            <person name="Otillar R.P."/>
            <person name="Salamov A."/>
            <person name="Detter J.C."/>
            <person name="Lindquist E."/>
            <person name="Shapiro H."/>
            <person name="Lucas S."/>
            <person name="Glavina del Rio T."/>
            <person name="Pitluck S."/>
            <person name="Rokhsar D."/>
            <person name="Bowler C."/>
        </authorList>
    </citation>
    <scope>GENOME REANNOTATION</scope>
    <source>
        <strain evidence="8">CCAP 1055/1</strain>
    </source>
</reference>
<gene>
    <name evidence="7" type="ORF">PHATR_43803</name>
</gene>
<evidence type="ECO:0000259" key="6">
    <source>
        <dbReference type="PROSITE" id="PS50913"/>
    </source>
</evidence>
<dbReference type="GO" id="GO:0031267">
    <property type="term" value="F:small GTPase binding"/>
    <property type="evidence" value="ECO:0007669"/>
    <property type="project" value="TreeGrafter"/>
</dbReference>
<dbReference type="PROSITE" id="PS50913">
    <property type="entry name" value="GRIP"/>
    <property type="match status" value="1"/>
</dbReference>
<feature type="compositionally biased region" description="Acidic residues" evidence="5">
    <location>
        <begin position="167"/>
        <end position="178"/>
    </location>
</feature>
<feature type="compositionally biased region" description="Polar residues" evidence="5">
    <location>
        <begin position="482"/>
        <end position="493"/>
    </location>
</feature>
<dbReference type="eggNOG" id="KOG1836">
    <property type="taxonomic scope" value="Eukaryota"/>
</dbReference>
<dbReference type="HOGENOM" id="CLU_300821_0_0_1"/>
<evidence type="ECO:0000256" key="3">
    <source>
        <dbReference type="ARBA" id="ARBA00023054"/>
    </source>
</evidence>
<keyword evidence="2" id="KW-0333">Golgi apparatus</keyword>
<proteinExistence type="predicted"/>
<feature type="region of interest" description="Disordered" evidence="5">
    <location>
        <begin position="339"/>
        <end position="408"/>
    </location>
</feature>
<name>B5Y4C9_PHATC</name>
<feature type="region of interest" description="Disordered" evidence="5">
    <location>
        <begin position="89"/>
        <end position="186"/>
    </location>
</feature>
<feature type="compositionally biased region" description="Polar residues" evidence="5">
    <location>
        <begin position="280"/>
        <end position="296"/>
    </location>
</feature>
<feature type="coiled-coil region" evidence="4">
    <location>
        <begin position="944"/>
        <end position="971"/>
    </location>
</feature>
<dbReference type="AlphaFoldDB" id="B5Y4C9"/>
<organism evidence="7 8">
    <name type="scientific">Phaeodactylum tricornutum (strain CCAP 1055/1)</name>
    <dbReference type="NCBI Taxonomy" id="556484"/>
    <lineage>
        <taxon>Eukaryota</taxon>
        <taxon>Sar</taxon>
        <taxon>Stramenopiles</taxon>
        <taxon>Ochrophyta</taxon>
        <taxon>Bacillariophyta</taxon>
        <taxon>Bacillariophyceae</taxon>
        <taxon>Bacillariophycidae</taxon>
        <taxon>Naviculales</taxon>
        <taxon>Phaeodactylaceae</taxon>
        <taxon>Phaeodactylum</taxon>
    </lineage>
</organism>
<dbReference type="InterPro" id="IPR000237">
    <property type="entry name" value="GRIP_dom"/>
</dbReference>
<dbReference type="PANTHER" id="PTHR18921">
    <property type="entry name" value="MYOSIN HEAVY CHAIN - RELATED"/>
    <property type="match status" value="1"/>
</dbReference>
<dbReference type="GeneID" id="7204244"/>
<dbReference type="GO" id="GO:0006888">
    <property type="term" value="P:endoplasmic reticulum to Golgi vesicle-mediated transport"/>
    <property type="evidence" value="ECO:0007669"/>
    <property type="project" value="TreeGrafter"/>
</dbReference>
<feature type="region of interest" description="Disordered" evidence="5">
    <location>
        <begin position="481"/>
        <end position="505"/>
    </location>
</feature>
<dbReference type="InParanoid" id="B5Y4C9"/>